<feature type="domain" description="DUF6378" evidence="2">
    <location>
        <begin position="91"/>
        <end position="153"/>
    </location>
</feature>
<evidence type="ECO:0000256" key="1">
    <source>
        <dbReference type="SAM" id="MobiDB-lite"/>
    </source>
</evidence>
<evidence type="ECO:0000313" key="3">
    <source>
        <dbReference type="EMBL" id="XCG97324.1"/>
    </source>
</evidence>
<sequence length="196" mass="22216">MPENIHAEERHCFKTEAHKPHNWEAGDKDFRCLGQGVDPESQKIRPISGGILPEQGAKDWERAVHEVRETTGDPLMVVPEPANAELAYRPEYGDPLQNMIDQAALWNAYLSGREIQPIDVPIMFILTKLHRLGKMPDYKDNYDDIKGYLRLAEGLVGEDMIDAATTREYTAKKAEHERRVRKPEGSGNPYRNVPGA</sequence>
<evidence type="ECO:0000259" key="2">
    <source>
        <dbReference type="Pfam" id="PF19905"/>
    </source>
</evidence>
<reference evidence="3" key="1">
    <citation type="submission" date="2024-06" db="EMBL/GenBank/DDBJ databases">
        <authorList>
            <person name="Logan R."/>
            <person name="Biratu M.A."/>
            <person name="Chestnut P.R."/>
            <person name="Colombo E.M."/>
            <person name="Cuello R.A."/>
            <person name="Duno H.C."/>
            <person name="Karki J."/>
            <person name="Magloire W.D."/>
            <person name="Pozar I.R."/>
            <person name="Rearick M.C."/>
            <person name="Reed J.M."/>
            <person name="Waterman M.J.F."/>
        </authorList>
    </citation>
    <scope>NUCLEOTIDE SEQUENCE</scope>
</reference>
<feature type="region of interest" description="Disordered" evidence="1">
    <location>
        <begin position="169"/>
        <end position="196"/>
    </location>
</feature>
<organism evidence="3">
    <name type="scientific">Microbacterium phage RicoCaldo</name>
    <dbReference type="NCBI Taxonomy" id="3230836"/>
    <lineage>
        <taxon>Viruses</taxon>
        <taxon>Duplodnaviria</taxon>
        <taxon>Heunggongvirae</taxon>
        <taxon>Uroviricota</taxon>
        <taxon>Caudoviricetes</taxon>
        <taxon>Eekayvirinae</taxon>
        <taxon>Akonivirus</taxon>
    </lineage>
</organism>
<dbReference type="InterPro" id="IPR045958">
    <property type="entry name" value="DUF6378"/>
</dbReference>
<name>A0AAU8EGJ1_9CAUD</name>
<proteinExistence type="predicted"/>
<dbReference type="Pfam" id="PF19905">
    <property type="entry name" value="DUF6378"/>
    <property type="match status" value="1"/>
</dbReference>
<protein>
    <recommendedName>
        <fullName evidence="2">DUF6378 domain-containing protein</fullName>
    </recommendedName>
</protein>
<dbReference type="EMBL" id="PP946910">
    <property type="protein sequence ID" value="XCG97324.1"/>
    <property type="molecule type" value="Genomic_DNA"/>
</dbReference>
<feature type="compositionally biased region" description="Basic and acidic residues" evidence="1">
    <location>
        <begin position="169"/>
        <end position="184"/>
    </location>
</feature>
<accession>A0AAU8EGJ1</accession>